<sequence length="461" mass="49114">MSGRATHAPPNSPVTKLALLDQAAFLRLRATGQGSTVQCTWVYDRDVNIDELRTFKDNLAAGLLGRRIERSPLPFGRHRWVLDNHSPDIALEPRQPRSAIGTWIERRAQVPVDPEFGPTFHLGVLPLDDGGAAVTLVSSHCVVDGLAAITAVTEAVNNQRRNRGYPQPNSRSRVRAVSEDLTDAVRSLPMVIRALIATLMIVLTASSGPRSAAGARRPGPLSGIADEQTALPSVTIQTDAAAWDARARSLNGSSNTLFVAFAARLAHRIGRVLPDGNSVTVVLPVSDRTGNDDRANALTSITLSVDGTTVASDLSRVRADVKRRLTSLPQEPNEMLAGLPLVPFTPRWLVRHAEGVAMSTGQLPVGCSNLGSLDPAVGRIDGADAAEVSIRLAEQGITRRRIEQTHGQLFCSTGTINGSRFLNVIACQDGAGNTAAQARELACSALADLRLGATTVYEGQI</sequence>
<evidence type="ECO:0000313" key="1">
    <source>
        <dbReference type="EMBL" id="GAA4297169.1"/>
    </source>
</evidence>
<dbReference type="SUPFAM" id="SSF52777">
    <property type="entry name" value="CoA-dependent acyltransferases"/>
    <property type="match status" value="1"/>
</dbReference>
<dbReference type="Proteomes" id="UP001501417">
    <property type="component" value="Unassembled WGS sequence"/>
</dbReference>
<organism evidence="1 2">
    <name type="scientific">Mycobacterium paraffinicum</name>
    <dbReference type="NCBI Taxonomy" id="53378"/>
    <lineage>
        <taxon>Bacteria</taxon>
        <taxon>Bacillati</taxon>
        <taxon>Actinomycetota</taxon>
        <taxon>Actinomycetes</taxon>
        <taxon>Mycobacteriales</taxon>
        <taxon>Mycobacteriaceae</taxon>
        <taxon>Mycobacterium</taxon>
    </lineage>
</organism>
<evidence type="ECO:0008006" key="3">
    <source>
        <dbReference type="Google" id="ProtNLM"/>
    </source>
</evidence>
<evidence type="ECO:0000313" key="2">
    <source>
        <dbReference type="Proteomes" id="UP001501417"/>
    </source>
</evidence>
<reference evidence="2" key="1">
    <citation type="journal article" date="2019" name="Int. J. Syst. Evol. Microbiol.">
        <title>The Global Catalogue of Microorganisms (GCM) 10K type strain sequencing project: providing services to taxonomists for standard genome sequencing and annotation.</title>
        <authorList>
            <consortium name="The Broad Institute Genomics Platform"/>
            <consortium name="The Broad Institute Genome Sequencing Center for Infectious Disease"/>
            <person name="Wu L."/>
            <person name="Ma J."/>
        </authorList>
    </citation>
    <scope>NUCLEOTIDE SEQUENCE [LARGE SCALE GENOMIC DNA]</scope>
    <source>
        <strain evidence="2">JCM 17782</strain>
    </source>
</reference>
<name>A0ABP8F7V7_9MYCO</name>
<keyword evidence="2" id="KW-1185">Reference proteome</keyword>
<proteinExistence type="predicted"/>
<accession>A0ABP8F7V7</accession>
<gene>
    <name evidence="1" type="ORF">GCM10023161_49070</name>
</gene>
<protein>
    <recommendedName>
        <fullName evidence="3">Fatty acyl-AMP ligase FadD28 and polyketide synthase</fullName>
    </recommendedName>
</protein>
<comment type="caution">
    <text evidence="1">The sequence shown here is derived from an EMBL/GenBank/DDBJ whole genome shotgun (WGS) entry which is preliminary data.</text>
</comment>
<dbReference type="EMBL" id="BAABGF010000055">
    <property type="protein sequence ID" value="GAA4297169.1"/>
    <property type="molecule type" value="Genomic_DNA"/>
</dbReference>